<evidence type="ECO:0000256" key="1">
    <source>
        <dbReference type="SAM" id="Phobius"/>
    </source>
</evidence>
<keyword evidence="1" id="KW-0472">Membrane</keyword>
<gene>
    <name evidence="2" type="ORF">BRPE64_DCDS01700</name>
</gene>
<keyword evidence="3" id="KW-1185">Reference proteome</keyword>
<dbReference type="EMBL" id="AP013061">
    <property type="protein sequence ID" value="BAN27106.1"/>
    <property type="molecule type" value="Genomic_DNA"/>
</dbReference>
<keyword evidence="1" id="KW-0812">Transmembrane</keyword>
<proteinExistence type="predicted"/>
<geneLocation type="plasmid" evidence="2 3">
    <name>p1</name>
</geneLocation>
<organism evidence="2 3">
    <name type="scientific">Caballeronia insecticola</name>
    <dbReference type="NCBI Taxonomy" id="758793"/>
    <lineage>
        <taxon>Bacteria</taxon>
        <taxon>Pseudomonadati</taxon>
        <taxon>Pseudomonadota</taxon>
        <taxon>Betaproteobacteria</taxon>
        <taxon>Burkholderiales</taxon>
        <taxon>Burkholderiaceae</taxon>
        <taxon>Caballeronia</taxon>
    </lineage>
</organism>
<dbReference type="KEGG" id="buo:BRPE64_DCDS01700"/>
<evidence type="ECO:0000313" key="2">
    <source>
        <dbReference type="EMBL" id="BAN27106.1"/>
    </source>
</evidence>
<name>R4X340_9BURK</name>
<dbReference type="AlphaFoldDB" id="R4X340"/>
<sequence>MALIGTQNERGTFGIYDGFLISRGFVGIILSVQFGLIYRAIRAWRFARD</sequence>
<dbReference type="HOGENOM" id="CLU_3133213_0_0_4"/>
<protein>
    <submittedName>
        <fullName evidence="2">Uncharacterized protein</fullName>
    </submittedName>
</protein>
<evidence type="ECO:0000313" key="3">
    <source>
        <dbReference type="Proteomes" id="UP000013966"/>
    </source>
</evidence>
<reference evidence="2 3" key="1">
    <citation type="journal article" date="2013" name="Genome Announc.">
        <title>Complete Genome Sequence of Burkholderia sp. Strain RPE64, Bacterial Symbiont of the Bean Bug Riptortus pedestris.</title>
        <authorList>
            <person name="Shibata T.F."/>
            <person name="Maeda T."/>
            <person name="Nikoh N."/>
            <person name="Yamaguchi K."/>
            <person name="Oshima K."/>
            <person name="Hattori M."/>
            <person name="Nishiyama T."/>
            <person name="Hasebe M."/>
            <person name="Fukatsu T."/>
            <person name="Kikuchi Y."/>
            <person name="Shigenobu S."/>
        </authorList>
    </citation>
    <scope>NUCLEOTIDE SEQUENCE [LARGE SCALE GENOMIC DNA]</scope>
    <source>
        <plasmid evidence="2 3">p1</plasmid>
    </source>
</reference>
<dbReference type="Proteomes" id="UP000013966">
    <property type="component" value="Plasmid p1"/>
</dbReference>
<accession>R4X340</accession>
<reference evidence="2 3" key="2">
    <citation type="journal article" date="2018" name="Int. J. Syst. Evol. Microbiol.">
        <title>Burkholderia insecticola sp. nov., a gut symbiotic bacterium of the bean bug Riptortus pedestris.</title>
        <authorList>
            <person name="Takeshita K."/>
            <person name="Tamaki H."/>
            <person name="Ohbayashi T."/>
            <person name="Meng X.-Y."/>
            <person name="Sone T."/>
            <person name="Mitani Y."/>
            <person name="Peeters C."/>
            <person name="Kikuchi Y."/>
            <person name="Vandamme P."/>
        </authorList>
    </citation>
    <scope>NUCLEOTIDE SEQUENCE [LARGE SCALE GENOMIC DNA]</scope>
    <source>
        <strain evidence="2">RPE64</strain>
        <plasmid evidence="2 3">p1</plasmid>
    </source>
</reference>
<keyword evidence="2" id="KW-0614">Plasmid</keyword>
<keyword evidence="1" id="KW-1133">Transmembrane helix</keyword>
<feature type="transmembrane region" description="Helical" evidence="1">
    <location>
        <begin position="20"/>
        <end position="41"/>
    </location>
</feature>